<dbReference type="RefSeq" id="WP_248211247.1">
    <property type="nucleotide sequence ID" value="NZ_JALNMH010000016.1"/>
</dbReference>
<dbReference type="InterPro" id="IPR006311">
    <property type="entry name" value="TAT_signal"/>
</dbReference>
<dbReference type="PANTHER" id="PTHR43737:SF1">
    <property type="entry name" value="DUF1501 DOMAIN-CONTAINING PROTEIN"/>
    <property type="match status" value="1"/>
</dbReference>
<dbReference type="PROSITE" id="PS51318">
    <property type="entry name" value="TAT"/>
    <property type="match status" value="1"/>
</dbReference>
<dbReference type="Pfam" id="PF07394">
    <property type="entry name" value="DUF1501"/>
    <property type="match status" value="1"/>
</dbReference>
<sequence>MNCNAPDSRRRFLKGLGGCLGAASLGSLLPQLALIPRTAFAQAAGDYRALVCIYLAGANDSFNLLVPRDSESAGSLYDSYRNARGGVYSGSNASGLALPFSELLPVRPQGSSVDYGLHPSMADYTATNGGANQAHSGLHTLFQQGDAAFVCNMGPLLEPISRSEYLAGAPRPAQLFSHNDQERLWHIGSGTQRDSNARFGWGGQLAKATAGGALGNGLSPTLSVAGAAHFLVGDGLLPYQLGSDGVNLIDQYSASGGPNFSAAKRAVLDDLLADSYDSPFMQGYANTVQRSLEVGESIAGFLDGPDGALQTVFPAGNSLASQLAIVARMIKISRDQLGARRQVYYVRYGSFDLHSGMFEAGGSLTDSGHGELLTDVNQALGAFWSALGEIGARDAVTTFSMSEFARTLSGNGNGSDHAWGGNQFVFGGAVEGGKLYGRYPRLAINADDNAAMEWSLNRGQYIPTTAIEQYGATLARWMGVTDSAALNALFPRLSAFDGSNLGFMQG</sequence>
<evidence type="ECO:0000313" key="2">
    <source>
        <dbReference type="Proteomes" id="UP001431449"/>
    </source>
</evidence>
<protein>
    <submittedName>
        <fullName evidence="1">DUF1501 domain-containing protein</fullName>
    </submittedName>
</protein>
<name>A0ABT0GMY6_9GAMM</name>
<organism evidence="1 2">
    <name type="scientific">Pseudomarimonas salicorniae</name>
    <dbReference type="NCBI Taxonomy" id="2933270"/>
    <lineage>
        <taxon>Bacteria</taxon>
        <taxon>Pseudomonadati</taxon>
        <taxon>Pseudomonadota</taxon>
        <taxon>Gammaproteobacteria</taxon>
        <taxon>Lysobacterales</taxon>
        <taxon>Lysobacteraceae</taxon>
        <taxon>Pseudomarimonas</taxon>
    </lineage>
</organism>
<dbReference type="Proteomes" id="UP001431449">
    <property type="component" value="Unassembled WGS sequence"/>
</dbReference>
<dbReference type="EMBL" id="JALNMH010000016">
    <property type="protein sequence ID" value="MCK7595362.1"/>
    <property type="molecule type" value="Genomic_DNA"/>
</dbReference>
<keyword evidence="2" id="KW-1185">Reference proteome</keyword>
<dbReference type="PANTHER" id="PTHR43737">
    <property type="entry name" value="BLL7424 PROTEIN"/>
    <property type="match status" value="1"/>
</dbReference>
<comment type="caution">
    <text evidence="1">The sequence shown here is derived from an EMBL/GenBank/DDBJ whole genome shotgun (WGS) entry which is preliminary data.</text>
</comment>
<gene>
    <name evidence="1" type="ORF">M0G41_17010</name>
</gene>
<reference evidence="1" key="1">
    <citation type="submission" date="2022-04" db="EMBL/GenBank/DDBJ databases">
        <title>Lysobacter sp. CAU 1642 isolated from sea sand.</title>
        <authorList>
            <person name="Kim W."/>
        </authorList>
    </citation>
    <scope>NUCLEOTIDE SEQUENCE</scope>
    <source>
        <strain evidence="1">CAU 1642</strain>
    </source>
</reference>
<accession>A0ABT0GMY6</accession>
<dbReference type="InterPro" id="IPR010869">
    <property type="entry name" value="DUF1501"/>
</dbReference>
<proteinExistence type="predicted"/>
<evidence type="ECO:0000313" key="1">
    <source>
        <dbReference type="EMBL" id="MCK7595362.1"/>
    </source>
</evidence>